<comment type="pathway">
    <text evidence="3 12">One-carbon metabolism; formaldehyde degradation; formate from formaldehyde (H(4)MPT route): step 3/5.</text>
</comment>
<dbReference type="GO" id="GO:0046294">
    <property type="term" value="P:formaldehyde catabolic process"/>
    <property type="evidence" value="ECO:0007669"/>
    <property type="project" value="UniProtKB-UniRule"/>
</dbReference>
<dbReference type="EC" id="3.5.4.27" evidence="5 12"/>
<evidence type="ECO:0000256" key="4">
    <source>
        <dbReference type="ARBA" id="ARBA00006902"/>
    </source>
</evidence>
<gene>
    <name evidence="12 13" type="primary">mch</name>
    <name evidence="13" type="ORF">EC9_35480</name>
</gene>
<dbReference type="InterPro" id="IPR003209">
    <property type="entry name" value="METHMP_CycHdrlase"/>
</dbReference>
<organism evidence="13 14">
    <name type="scientific">Rosistilla ulvae</name>
    <dbReference type="NCBI Taxonomy" id="1930277"/>
    <lineage>
        <taxon>Bacteria</taxon>
        <taxon>Pseudomonadati</taxon>
        <taxon>Planctomycetota</taxon>
        <taxon>Planctomycetia</taxon>
        <taxon>Pirellulales</taxon>
        <taxon>Pirellulaceae</taxon>
        <taxon>Rosistilla</taxon>
    </lineage>
</organism>
<evidence type="ECO:0000256" key="6">
    <source>
        <dbReference type="ARBA" id="ARBA00020597"/>
    </source>
</evidence>
<reference evidence="13 14" key="1">
    <citation type="submission" date="2019-02" db="EMBL/GenBank/DDBJ databases">
        <title>Deep-cultivation of Planctomycetes and their phenomic and genomic characterization uncovers novel biology.</title>
        <authorList>
            <person name="Wiegand S."/>
            <person name="Jogler M."/>
            <person name="Boedeker C."/>
            <person name="Pinto D."/>
            <person name="Vollmers J."/>
            <person name="Rivas-Marin E."/>
            <person name="Kohn T."/>
            <person name="Peeters S.H."/>
            <person name="Heuer A."/>
            <person name="Rast P."/>
            <person name="Oberbeckmann S."/>
            <person name="Bunk B."/>
            <person name="Jeske O."/>
            <person name="Meyerdierks A."/>
            <person name="Storesund J.E."/>
            <person name="Kallscheuer N."/>
            <person name="Luecker S."/>
            <person name="Lage O.M."/>
            <person name="Pohl T."/>
            <person name="Merkel B.J."/>
            <person name="Hornburger P."/>
            <person name="Mueller R.-W."/>
            <person name="Bruemmer F."/>
            <person name="Labrenz M."/>
            <person name="Spormann A.M."/>
            <person name="Op den Camp H."/>
            <person name="Overmann J."/>
            <person name="Amann R."/>
            <person name="Jetten M.S.M."/>
            <person name="Mascher T."/>
            <person name="Medema M.H."/>
            <person name="Devos D.P."/>
            <person name="Kaster A.-K."/>
            <person name="Ovreas L."/>
            <person name="Rohde M."/>
            <person name="Galperin M.Y."/>
            <person name="Jogler C."/>
        </authorList>
    </citation>
    <scope>NUCLEOTIDE SEQUENCE [LARGE SCALE GENOMIC DNA]</scope>
    <source>
        <strain evidence="13 14">EC9</strain>
    </source>
</reference>
<dbReference type="EMBL" id="CP036261">
    <property type="protein sequence ID" value="QDS89349.1"/>
    <property type="molecule type" value="Genomic_DNA"/>
</dbReference>
<comment type="catalytic activity">
    <reaction evidence="11 12">
        <text>5,10-methenyl-5,6,7,8-tetrahydromethanopterin + H2O = N(5)-formyl-5,6,7,8-tetrahydromethanopterin + H(+)</text>
        <dbReference type="Rhea" id="RHEA:19053"/>
        <dbReference type="ChEBI" id="CHEBI:15377"/>
        <dbReference type="ChEBI" id="CHEBI:15378"/>
        <dbReference type="ChEBI" id="CHEBI:58018"/>
        <dbReference type="ChEBI" id="CHEBI:58337"/>
        <dbReference type="EC" id="3.5.4.27"/>
    </reaction>
</comment>
<dbReference type="HAMAP" id="MF_00486">
    <property type="entry name" value="McH"/>
    <property type="match status" value="1"/>
</dbReference>
<dbReference type="UniPathway" id="UPA00562">
    <property type="reaction ID" value="UER00703"/>
</dbReference>
<dbReference type="Pfam" id="PF02289">
    <property type="entry name" value="MCH"/>
    <property type="match status" value="1"/>
</dbReference>
<evidence type="ECO:0000256" key="10">
    <source>
        <dbReference type="ARBA" id="ARBA00030468"/>
    </source>
</evidence>
<dbReference type="GO" id="GO:0006730">
    <property type="term" value="P:one-carbon metabolic process"/>
    <property type="evidence" value="ECO:0007669"/>
    <property type="project" value="UniProtKB-UniRule"/>
</dbReference>
<dbReference type="NCBIfam" id="TIGR03120">
    <property type="entry name" value="one_C_mch"/>
    <property type="match status" value="1"/>
</dbReference>
<comment type="subcellular location">
    <subcellularLocation>
        <location evidence="2 12">Cytoplasm</location>
    </subcellularLocation>
</comment>
<comment type="function">
    <text evidence="1 12">Catalyzes the hydrolysis of methenyl-H(4)MPT(+) to 5-formyl-H(4)MPT.</text>
</comment>
<evidence type="ECO:0000256" key="11">
    <source>
        <dbReference type="ARBA" id="ARBA00048684"/>
    </source>
</evidence>
<dbReference type="SUPFAM" id="SSF56199">
    <property type="entry name" value="Methenyltetrahydromethanopterin cyclohydrolase"/>
    <property type="match status" value="1"/>
</dbReference>
<dbReference type="OrthoDB" id="241529at2"/>
<evidence type="ECO:0000256" key="12">
    <source>
        <dbReference type="HAMAP-Rule" id="MF_00486"/>
    </source>
</evidence>
<evidence type="ECO:0000256" key="2">
    <source>
        <dbReference type="ARBA" id="ARBA00004496"/>
    </source>
</evidence>
<keyword evidence="7 12" id="KW-0963">Cytoplasm</keyword>
<evidence type="ECO:0000256" key="9">
    <source>
        <dbReference type="ARBA" id="ARBA00022801"/>
    </source>
</evidence>
<dbReference type="Proteomes" id="UP000319557">
    <property type="component" value="Chromosome"/>
</dbReference>
<evidence type="ECO:0000256" key="3">
    <source>
        <dbReference type="ARBA" id="ARBA00005087"/>
    </source>
</evidence>
<evidence type="ECO:0000256" key="7">
    <source>
        <dbReference type="ARBA" id="ARBA00022490"/>
    </source>
</evidence>
<proteinExistence type="inferred from homology"/>
<keyword evidence="9 12" id="KW-0378">Hydrolase</keyword>
<comment type="similarity">
    <text evidence="4 12">Belongs to the MCH family.</text>
</comment>
<dbReference type="GO" id="GO:0005737">
    <property type="term" value="C:cytoplasm"/>
    <property type="evidence" value="ECO:0007669"/>
    <property type="project" value="UniProtKB-SubCell"/>
</dbReference>
<evidence type="ECO:0000313" key="14">
    <source>
        <dbReference type="Proteomes" id="UP000319557"/>
    </source>
</evidence>
<dbReference type="Gene3D" id="3.30.1030.10">
    <property type="entry name" value="Methenyltetrahydromethanopterin Cyclohydrolase, Chain A, domain 2"/>
    <property type="match status" value="1"/>
</dbReference>
<name>A0A517M3B7_9BACT</name>
<evidence type="ECO:0000256" key="8">
    <source>
        <dbReference type="ARBA" id="ARBA00022563"/>
    </source>
</evidence>
<protein>
    <recommendedName>
        <fullName evidence="6 12">Methenyltetrahydromethanopterin cyclohydrolase</fullName>
        <ecNumber evidence="5 12">3.5.4.27</ecNumber>
    </recommendedName>
    <alternativeName>
        <fullName evidence="10 12">Methenyl-H4MPT cyclohydrolase</fullName>
    </alternativeName>
</protein>
<keyword evidence="14" id="KW-1185">Reference proteome</keyword>
<dbReference type="Gene3D" id="3.10.340.11">
    <property type="entry name" value="Methenyltetrahydromethanopterin Cyclohydrolase, Chain A, domain 1"/>
    <property type="match status" value="1"/>
</dbReference>
<dbReference type="GO" id="GO:0018759">
    <property type="term" value="F:methenyltetrahydromethanopterin cyclohydrolase activity"/>
    <property type="evidence" value="ECO:0007669"/>
    <property type="project" value="UniProtKB-UniRule"/>
</dbReference>
<dbReference type="AlphaFoldDB" id="A0A517M3B7"/>
<dbReference type="RefSeq" id="WP_145347019.1">
    <property type="nucleotide sequence ID" value="NZ_CP036261.1"/>
</dbReference>
<sequence>MTQFNQAAFQTANDLEENLAEYRVGSTTIGGATLFDLGIEHRGGLVAGEMLADVCLGAAADVFAAAEPGAIGTGVVVKVATDNPVGACLACQYAGWPLSVGDYSAMVSGPIRLLRGKEQLLGKLGLSESGAIGVAVLEADTYPTEAAVLKIAEECSIEPELLTILIAPTTSIAGNIQVVARSVETAMHKLHEVGFDVSDVLSATGSAPLPPPALKSIDGIGRTNDAILYGGSVTLFVDADQSVIDEIGPKVPSNSSSDYGKTFGEIFASYEYDFFKVDPQLFSPAVVTFVNLRSGISRTFGQLRPDILETSFGCKSQ</sequence>
<evidence type="ECO:0000313" key="13">
    <source>
        <dbReference type="EMBL" id="QDS89349.1"/>
    </source>
</evidence>
<accession>A0A517M3B7</accession>
<evidence type="ECO:0000256" key="5">
    <source>
        <dbReference type="ARBA" id="ARBA00012765"/>
    </source>
</evidence>
<dbReference type="KEGG" id="ruv:EC9_35480"/>
<keyword evidence="8 12" id="KW-0554">One-carbon metabolism</keyword>
<evidence type="ECO:0000256" key="1">
    <source>
        <dbReference type="ARBA" id="ARBA00004058"/>
    </source>
</evidence>